<feature type="domain" description="PDZ" evidence="3">
    <location>
        <begin position="427"/>
        <end position="508"/>
    </location>
</feature>
<dbReference type="PANTHER" id="PTHR22939">
    <property type="entry name" value="SERINE PROTEASE FAMILY S1C HTRA-RELATED"/>
    <property type="match status" value="1"/>
</dbReference>
<feature type="signal peptide" evidence="2">
    <location>
        <begin position="1"/>
        <end position="18"/>
    </location>
</feature>
<dbReference type="RefSeq" id="WP_216321259.1">
    <property type="nucleotide sequence ID" value="NZ_JAHKRT010000002.1"/>
</dbReference>
<dbReference type="Pfam" id="PF13365">
    <property type="entry name" value="Trypsin_2"/>
    <property type="match status" value="1"/>
</dbReference>
<gene>
    <name evidence="4" type="ORF">KOF26_05390</name>
</gene>
<evidence type="ECO:0000256" key="2">
    <source>
        <dbReference type="SAM" id="SignalP"/>
    </source>
</evidence>
<dbReference type="InterPro" id="IPR011782">
    <property type="entry name" value="Pept_S1C_Do"/>
</dbReference>
<proteinExistence type="predicted"/>
<dbReference type="EMBL" id="JAHKRT010000002">
    <property type="protein sequence ID" value="MBU3077297.1"/>
    <property type="molecule type" value="Genomic_DNA"/>
</dbReference>
<feature type="chain" id="PRO_5045639589" evidence="2">
    <location>
        <begin position="19"/>
        <end position="525"/>
    </location>
</feature>
<comment type="caution">
    <text evidence="4">The sequence shown here is derived from an EMBL/GenBank/DDBJ whole genome shotgun (WGS) entry which is preliminary data.</text>
</comment>
<dbReference type="PROSITE" id="PS50106">
    <property type="entry name" value="PDZ"/>
    <property type="match status" value="2"/>
</dbReference>
<keyword evidence="2" id="KW-0732">Signal</keyword>
<dbReference type="Proteomes" id="UP000776276">
    <property type="component" value="Unassembled WGS sequence"/>
</dbReference>
<reference evidence="4 5" key="1">
    <citation type="submission" date="2021-06" db="EMBL/GenBank/DDBJ databases">
        <title>Sphingomonas sp. XMGL2, whole genome shotgun sequencing project.</title>
        <authorList>
            <person name="Zhao G."/>
            <person name="Shen L."/>
        </authorList>
    </citation>
    <scope>NUCLEOTIDE SEQUENCE [LARGE SCALE GENOMIC DNA]</scope>
    <source>
        <strain evidence="4 5">XMGL2</strain>
    </source>
</reference>
<sequence>MRYAYAITTALIAGGAAATMALQQPVGAQVAQNAPGAIQAAPPRADAPMSFADLTARLQPAVVNISTTQRVQVGTQGRNPFAGTPFEEMFRGFGGGSDQQGRPITREATSLGSGFVISADGYIVTNNHVISGDPRDPRTQGTVESITVTLPDRREFTARVVGKDPASDLALLKIDAQNLPFVQFGDSTRTRVGDWVVAIGNPFALGGTVTAGIVSAIHRNIGQGGAYDRYIQTDAAINQGNSGGPMFDLRGNVVGINTAIFSPTGGNVGIGFAIPAEQAKPVIDALMKGGKVRRGYLGVGIQPMTDDLATSLGLPKNRGEIVSRVEPGYAAARAGIQQGDVIMKVNGVEVTPDETLSYIVANVTVGSRIPIELIRNGKTISVTATVGERPPEDQLAANTNNFSDDDDDDDNQTPSSSSTETGIRAALGITVQPLTPQIAQQLRMPPTTRGVVVGAVDPSSDAASDLRRGDVILSINNQPTTTTAAVAQAVAAARAANKASVALLVQRGPNPPFYLGVKLAKPAAK</sequence>
<dbReference type="Pfam" id="PF13180">
    <property type="entry name" value="PDZ_2"/>
    <property type="match status" value="1"/>
</dbReference>
<feature type="region of interest" description="Disordered" evidence="1">
    <location>
        <begin position="384"/>
        <end position="423"/>
    </location>
</feature>
<dbReference type="InterPro" id="IPR001478">
    <property type="entry name" value="PDZ"/>
</dbReference>
<dbReference type="SMART" id="SM00228">
    <property type="entry name" value="PDZ"/>
    <property type="match status" value="2"/>
</dbReference>
<name>A0ABS6BG78_9SPHN</name>
<feature type="compositionally biased region" description="Polar residues" evidence="1">
    <location>
        <begin position="412"/>
        <end position="421"/>
    </location>
</feature>
<dbReference type="Pfam" id="PF00595">
    <property type="entry name" value="PDZ"/>
    <property type="match status" value="1"/>
</dbReference>
<evidence type="ECO:0000313" key="4">
    <source>
        <dbReference type="EMBL" id="MBU3077297.1"/>
    </source>
</evidence>
<evidence type="ECO:0000259" key="3">
    <source>
        <dbReference type="PROSITE" id="PS50106"/>
    </source>
</evidence>
<evidence type="ECO:0000256" key="1">
    <source>
        <dbReference type="SAM" id="MobiDB-lite"/>
    </source>
</evidence>
<accession>A0ABS6BG78</accession>
<dbReference type="PANTHER" id="PTHR22939:SF130">
    <property type="entry name" value="PERIPLASMIC SERINE ENDOPROTEASE DEGP-LIKE-RELATED"/>
    <property type="match status" value="1"/>
</dbReference>
<evidence type="ECO:0000313" key="5">
    <source>
        <dbReference type="Proteomes" id="UP000776276"/>
    </source>
</evidence>
<protein>
    <submittedName>
        <fullName evidence="4">Do family serine endopeptidase</fullName>
    </submittedName>
</protein>
<feature type="domain" description="PDZ" evidence="3">
    <location>
        <begin position="286"/>
        <end position="359"/>
    </location>
</feature>
<organism evidence="4 5">
    <name type="scientific">Sphingomonas quercus</name>
    <dbReference type="NCBI Taxonomy" id="2842451"/>
    <lineage>
        <taxon>Bacteria</taxon>
        <taxon>Pseudomonadati</taxon>
        <taxon>Pseudomonadota</taxon>
        <taxon>Alphaproteobacteria</taxon>
        <taxon>Sphingomonadales</taxon>
        <taxon>Sphingomonadaceae</taxon>
        <taxon>Sphingomonas</taxon>
    </lineage>
</organism>
<keyword evidence="5" id="KW-1185">Reference proteome</keyword>
<dbReference type="NCBIfam" id="TIGR02037">
    <property type="entry name" value="degP_htrA_DO"/>
    <property type="match status" value="1"/>
</dbReference>